<dbReference type="AlphaFoldDB" id="A0A2L2XAH2"/>
<keyword evidence="2" id="KW-1185">Reference proteome</keyword>
<dbReference type="Proteomes" id="UP000239549">
    <property type="component" value="Unassembled WGS sequence"/>
</dbReference>
<evidence type="ECO:0000313" key="1">
    <source>
        <dbReference type="EMBL" id="GBF32964.1"/>
    </source>
</evidence>
<protein>
    <submittedName>
        <fullName evidence="1">Uncharacterized protein</fullName>
    </submittedName>
</protein>
<comment type="caution">
    <text evidence="1">The sequence shown here is derived from an EMBL/GenBank/DDBJ whole genome shotgun (WGS) entry which is preliminary data.</text>
</comment>
<gene>
    <name evidence="1" type="ORF">DCCM_2061</name>
</gene>
<dbReference type="EMBL" id="BFAV01000071">
    <property type="protein sequence ID" value="GBF32964.1"/>
    <property type="molecule type" value="Genomic_DNA"/>
</dbReference>
<reference evidence="2" key="1">
    <citation type="submission" date="2018-02" db="EMBL/GenBank/DDBJ databases">
        <title>Genome sequence of Desulfocucumis palustris strain NAW-5.</title>
        <authorList>
            <person name="Watanabe M."/>
            <person name="Kojima H."/>
            <person name="Fukui M."/>
        </authorList>
    </citation>
    <scope>NUCLEOTIDE SEQUENCE [LARGE SCALE GENOMIC DNA]</scope>
    <source>
        <strain evidence="2">NAW-5</strain>
    </source>
</reference>
<evidence type="ECO:0000313" key="2">
    <source>
        <dbReference type="Proteomes" id="UP000239549"/>
    </source>
</evidence>
<proteinExistence type="predicted"/>
<name>A0A2L2XAH2_9FIRM</name>
<organism evidence="1 2">
    <name type="scientific">Desulfocucumis palustris</name>
    <dbReference type="NCBI Taxonomy" id="1898651"/>
    <lineage>
        <taxon>Bacteria</taxon>
        <taxon>Bacillati</taxon>
        <taxon>Bacillota</taxon>
        <taxon>Clostridia</taxon>
        <taxon>Eubacteriales</taxon>
        <taxon>Desulfocucumaceae</taxon>
        <taxon>Desulfocucumis</taxon>
    </lineage>
</organism>
<accession>A0A2L2XAH2</accession>
<sequence length="66" mass="7983">MIMMLQRASAVNIIFNRPRLLERKETLKSNNTPSHHKNFDYLTEWYSPLEADTRNALPQKWFFKLM</sequence>